<dbReference type="PROSITE" id="PS51257">
    <property type="entry name" value="PROKAR_LIPOPROTEIN"/>
    <property type="match status" value="1"/>
</dbReference>
<dbReference type="OrthoDB" id="6382175at2"/>
<accession>I1DST0</accession>
<protein>
    <recommendedName>
        <fullName evidence="3">Lipoprotein</fullName>
    </recommendedName>
</protein>
<comment type="caution">
    <text evidence="1">The sequence shown here is derived from an EMBL/GenBank/DDBJ whole genome shotgun (WGS) entry which is preliminary data.</text>
</comment>
<dbReference type="Proteomes" id="UP000004374">
    <property type="component" value="Unassembled WGS sequence"/>
</dbReference>
<evidence type="ECO:0008006" key="3">
    <source>
        <dbReference type="Google" id="ProtNLM"/>
    </source>
</evidence>
<evidence type="ECO:0000313" key="1">
    <source>
        <dbReference type="EMBL" id="GAB57108.1"/>
    </source>
</evidence>
<dbReference type="AlphaFoldDB" id="I1DST0"/>
<proteinExistence type="predicted"/>
<dbReference type="STRING" id="562729.RNAN_0071"/>
<reference evidence="1 2" key="1">
    <citation type="journal article" date="2012" name="J. Bacteriol.">
        <title>Genome Sequence of the Protease-Producing Bacterium Rheinheimera nanhaiensis E407-8T, Isolated from Deep-Sea Sediment of the South China Sea.</title>
        <authorList>
            <person name="Zhang X.-Y."/>
            <person name="Zhang Y.-J."/>
            <person name="Qin Q.-L."/>
            <person name="Xie B.-B."/>
            <person name="Chen X.-L."/>
            <person name="Zhou B.-C."/>
            <person name="Zhang Y.-Z."/>
        </authorList>
    </citation>
    <scope>NUCLEOTIDE SEQUENCE [LARGE SCALE GENOMIC DNA]</scope>
    <source>
        <strain evidence="1 2">E407-8</strain>
    </source>
</reference>
<organism evidence="1 2">
    <name type="scientific">Rheinheimera nanhaiensis E407-8</name>
    <dbReference type="NCBI Taxonomy" id="562729"/>
    <lineage>
        <taxon>Bacteria</taxon>
        <taxon>Pseudomonadati</taxon>
        <taxon>Pseudomonadota</taxon>
        <taxon>Gammaproteobacteria</taxon>
        <taxon>Chromatiales</taxon>
        <taxon>Chromatiaceae</taxon>
        <taxon>Rheinheimera</taxon>
    </lineage>
</organism>
<sequence>MLFRASVLAGSVLLLSGCNNDSNTLNGQYYNFSQSTQQWQAGFADYDSDNAEIYELDSGLRDLPAGFIGKGFYLAGMNRSDDLFMYISRQITGLEPSSRYQLSVAVQLLTNAGAGCVGIGGAPGEAVYLKFGYAEQQPLQDGYYLNVDKGQQSQDGSHGRVIGDIAANGLSCDGLGFASKTVVGAGRTPLQFTSNSDGSIWVFIGTDSGFEGLTRLYYQQVELYFTKL</sequence>
<keyword evidence="2" id="KW-1185">Reference proteome</keyword>
<dbReference type="RefSeq" id="WP_008217574.1">
    <property type="nucleotide sequence ID" value="NZ_BAFK01000001.1"/>
</dbReference>
<name>I1DST0_9GAMM</name>
<evidence type="ECO:0000313" key="2">
    <source>
        <dbReference type="Proteomes" id="UP000004374"/>
    </source>
</evidence>
<dbReference type="EMBL" id="BAFK01000001">
    <property type="protein sequence ID" value="GAB57108.1"/>
    <property type="molecule type" value="Genomic_DNA"/>
</dbReference>
<gene>
    <name evidence="1" type="ORF">RNAN_0071</name>
</gene>